<dbReference type="HAMAP" id="MF_01337_B">
    <property type="entry name" value="Ribosomal_uL18_B"/>
    <property type="match status" value="1"/>
</dbReference>
<keyword evidence="3 7" id="KW-0694">RNA-binding</keyword>
<evidence type="ECO:0000256" key="5">
    <source>
        <dbReference type="ARBA" id="ARBA00023274"/>
    </source>
</evidence>
<protein>
    <recommendedName>
        <fullName evidence="6 7">Large ribosomal subunit protein uL18</fullName>
    </recommendedName>
</protein>
<dbReference type="AlphaFoldDB" id="A0A2I7N8Q6"/>
<evidence type="ECO:0000256" key="2">
    <source>
        <dbReference type="ARBA" id="ARBA00022730"/>
    </source>
</evidence>
<dbReference type="PANTHER" id="PTHR12899">
    <property type="entry name" value="39S RIBOSOMAL PROTEIN L18, MITOCHONDRIAL"/>
    <property type="match status" value="1"/>
</dbReference>
<keyword evidence="4 7" id="KW-0689">Ribosomal protein</keyword>
<comment type="subunit">
    <text evidence="7">Part of the 50S ribosomal subunit; part of the 5S rRNA/L5/L18/L25 subcomplex. Contacts the 5S and 23S rRNAs.</text>
</comment>
<dbReference type="FunFam" id="3.30.420.100:FF:000001">
    <property type="entry name" value="50S ribosomal protein L18"/>
    <property type="match status" value="1"/>
</dbReference>
<dbReference type="Pfam" id="PF00861">
    <property type="entry name" value="Ribosomal_L18p"/>
    <property type="match status" value="1"/>
</dbReference>
<keyword evidence="5 7" id="KW-0687">Ribonucleoprotein</keyword>
<keyword evidence="9" id="KW-1185">Reference proteome</keyword>
<dbReference type="InterPro" id="IPR005484">
    <property type="entry name" value="Ribosomal_uL18_bac/plant/anim"/>
</dbReference>
<dbReference type="GO" id="GO:0022625">
    <property type="term" value="C:cytosolic large ribosomal subunit"/>
    <property type="evidence" value="ECO:0007669"/>
    <property type="project" value="TreeGrafter"/>
</dbReference>
<dbReference type="GO" id="GO:0008097">
    <property type="term" value="F:5S rRNA binding"/>
    <property type="evidence" value="ECO:0007669"/>
    <property type="project" value="TreeGrafter"/>
</dbReference>
<dbReference type="OrthoDB" id="9810939at2"/>
<evidence type="ECO:0000256" key="1">
    <source>
        <dbReference type="ARBA" id="ARBA00007116"/>
    </source>
</evidence>
<evidence type="ECO:0000313" key="8">
    <source>
        <dbReference type="EMBL" id="AUR52840.1"/>
    </source>
</evidence>
<dbReference type="CDD" id="cd00432">
    <property type="entry name" value="Ribosomal_L18_L5e"/>
    <property type="match status" value="1"/>
</dbReference>
<organism evidence="8 9">
    <name type="scientific">Aquella oligotrophica</name>
    <dbReference type="NCBI Taxonomy" id="2067065"/>
    <lineage>
        <taxon>Bacteria</taxon>
        <taxon>Pseudomonadati</taxon>
        <taxon>Pseudomonadota</taxon>
        <taxon>Betaproteobacteria</taxon>
        <taxon>Neisseriales</taxon>
        <taxon>Neisseriaceae</taxon>
        <taxon>Aquella</taxon>
    </lineage>
</organism>
<evidence type="ECO:0000256" key="7">
    <source>
        <dbReference type="HAMAP-Rule" id="MF_01337"/>
    </source>
</evidence>
<reference evidence="9" key="1">
    <citation type="submission" date="2017-11" db="EMBL/GenBank/DDBJ databases">
        <authorList>
            <person name="Chan K.G."/>
            <person name="Lee L.S."/>
        </authorList>
    </citation>
    <scope>NUCLEOTIDE SEQUENCE [LARGE SCALE GENOMIC DNA]</scope>
    <source>
        <strain evidence="9">DSM 100970</strain>
    </source>
</reference>
<comment type="similarity">
    <text evidence="1 7">Belongs to the universal ribosomal protein uL18 family.</text>
</comment>
<dbReference type="GO" id="GO:0006412">
    <property type="term" value="P:translation"/>
    <property type="evidence" value="ECO:0007669"/>
    <property type="project" value="UniProtKB-UniRule"/>
</dbReference>
<gene>
    <name evidence="7" type="primary">rplR</name>
    <name evidence="8" type="ORF">CUN60_11215</name>
</gene>
<evidence type="ECO:0000256" key="3">
    <source>
        <dbReference type="ARBA" id="ARBA00022884"/>
    </source>
</evidence>
<evidence type="ECO:0000313" key="9">
    <source>
        <dbReference type="Proteomes" id="UP000236655"/>
    </source>
</evidence>
<comment type="function">
    <text evidence="7">This is one of the proteins that bind and probably mediate the attachment of the 5S RNA into the large ribosomal subunit, where it forms part of the central protuberance.</text>
</comment>
<dbReference type="Proteomes" id="UP000236655">
    <property type="component" value="Chromosome"/>
</dbReference>
<dbReference type="EMBL" id="CP024847">
    <property type="protein sequence ID" value="AUR52840.1"/>
    <property type="molecule type" value="Genomic_DNA"/>
</dbReference>
<dbReference type="KEGG" id="nba:CUN60_11215"/>
<dbReference type="GO" id="GO:0003735">
    <property type="term" value="F:structural constituent of ribosome"/>
    <property type="evidence" value="ECO:0007669"/>
    <property type="project" value="InterPro"/>
</dbReference>
<dbReference type="SUPFAM" id="SSF53137">
    <property type="entry name" value="Translational machinery components"/>
    <property type="match status" value="1"/>
</dbReference>
<dbReference type="InterPro" id="IPR004389">
    <property type="entry name" value="Ribosomal_uL18_bac-type"/>
</dbReference>
<accession>A0A2I7N8Q6</accession>
<evidence type="ECO:0000256" key="4">
    <source>
        <dbReference type="ARBA" id="ARBA00022980"/>
    </source>
</evidence>
<dbReference type="InterPro" id="IPR057268">
    <property type="entry name" value="Ribosomal_L18"/>
</dbReference>
<evidence type="ECO:0000256" key="6">
    <source>
        <dbReference type="ARBA" id="ARBA00035197"/>
    </source>
</evidence>
<dbReference type="NCBIfam" id="TIGR00060">
    <property type="entry name" value="L18_bact"/>
    <property type="match status" value="1"/>
</dbReference>
<dbReference type="RefSeq" id="WP_102952127.1">
    <property type="nucleotide sequence ID" value="NZ_CP024847.1"/>
</dbReference>
<name>A0A2I7N8Q6_9NEIS</name>
<sequence>MSNKVNRIRRARKTRLKIAELGVKRLVVHKTNCHIYAQIIDETGSKVLAVASTAQKALSGSVKNGGNIEAAKLIGKAIAEKATSAGIKEVAFDRAGFKYHGRIKAVADAARENGLVF</sequence>
<proteinExistence type="inferred from homology"/>
<dbReference type="PANTHER" id="PTHR12899:SF3">
    <property type="entry name" value="LARGE RIBOSOMAL SUBUNIT PROTEIN UL18M"/>
    <property type="match status" value="1"/>
</dbReference>
<dbReference type="Gene3D" id="3.30.420.100">
    <property type="match status" value="1"/>
</dbReference>
<keyword evidence="2 7" id="KW-0699">rRNA-binding</keyword>